<evidence type="ECO:0000256" key="6">
    <source>
        <dbReference type="ARBA" id="ARBA00023157"/>
    </source>
</evidence>
<dbReference type="GO" id="GO:0006749">
    <property type="term" value="P:glutathione metabolic process"/>
    <property type="evidence" value="ECO:0007669"/>
    <property type="project" value="TreeGrafter"/>
</dbReference>
<dbReference type="GO" id="GO:0005829">
    <property type="term" value="C:cytosol"/>
    <property type="evidence" value="ECO:0007669"/>
    <property type="project" value="TreeGrafter"/>
</dbReference>
<dbReference type="GO" id="GO:0004362">
    <property type="term" value="F:glutathione-disulfide reductase (NADPH) activity"/>
    <property type="evidence" value="ECO:0007669"/>
    <property type="project" value="TreeGrafter"/>
</dbReference>
<proteinExistence type="inferred from homology"/>
<keyword evidence="4" id="KW-0274">FAD</keyword>
<dbReference type="OrthoDB" id="5956163at2759"/>
<dbReference type="GO" id="GO:0034599">
    <property type="term" value="P:cellular response to oxidative stress"/>
    <property type="evidence" value="ECO:0007669"/>
    <property type="project" value="TreeGrafter"/>
</dbReference>
<evidence type="ECO:0000256" key="7">
    <source>
        <dbReference type="ARBA" id="ARBA00023284"/>
    </source>
</evidence>
<evidence type="ECO:0000313" key="8">
    <source>
        <dbReference type="EMBL" id="KIH64922.1"/>
    </source>
</evidence>
<dbReference type="EMBL" id="KN727803">
    <property type="protein sequence ID" value="KIH64922.1"/>
    <property type="molecule type" value="Genomic_DNA"/>
</dbReference>
<evidence type="ECO:0000256" key="3">
    <source>
        <dbReference type="ARBA" id="ARBA00022630"/>
    </source>
</evidence>
<dbReference type="Gene3D" id="3.50.50.60">
    <property type="entry name" value="FAD/NAD(P)-binding domain"/>
    <property type="match status" value="1"/>
</dbReference>
<sequence>MINDGPTPVRVVLSLLLTLKSSEYGARVALVDGVTPSPHGTTWGIGGTCANVGCIPKKLMHHAGIVGKEVNHAEKYGWTNVEKGEHSWLVNEYWVEDQLWTVFYKH</sequence>
<evidence type="ECO:0000256" key="2">
    <source>
        <dbReference type="ARBA" id="ARBA00007532"/>
    </source>
</evidence>
<accession>A0A0C2DQG5</accession>
<dbReference type="PANTHER" id="PTHR42737:SF2">
    <property type="entry name" value="GLUTATHIONE REDUCTASE"/>
    <property type="match status" value="1"/>
</dbReference>
<organism evidence="8 9">
    <name type="scientific">Ancylostoma duodenale</name>
    <dbReference type="NCBI Taxonomy" id="51022"/>
    <lineage>
        <taxon>Eukaryota</taxon>
        <taxon>Metazoa</taxon>
        <taxon>Ecdysozoa</taxon>
        <taxon>Nematoda</taxon>
        <taxon>Chromadorea</taxon>
        <taxon>Rhabditida</taxon>
        <taxon>Rhabditina</taxon>
        <taxon>Rhabditomorpha</taxon>
        <taxon>Strongyloidea</taxon>
        <taxon>Ancylostomatidae</taxon>
        <taxon>Ancylostomatinae</taxon>
        <taxon>Ancylostoma</taxon>
    </lineage>
</organism>
<keyword evidence="9" id="KW-1185">Reference proteome</keyword>
<reference evidence="8 9" key="1">
    <citation type="submission" date="2013-12" db="EMBL/GenBank/DDBJ databases">
        <title>Draft genome of the parsitic nematode Ancylostoma duodenale.</title>
        <authorList>
            <person name="Mitreva M."/>
        </authorList>
    </citation>
    <scope>NUCLEOTIDE SEQUENCE [LARGE SCALE GENOMIC DNA]</scope>
    <source>
        <strain evidence="8 9">Zhejiang</strain>
    </source>
</reference>
<dbReference type="SUPFAM" id="SSF51905">
    <property type="entry name" value="FAD/NAD(P)-binding domain"/>
    <property type="match status" value="1"/>
</dbReference>
<dbReference type="InterPro" id="IPR046952">
    <property type="entry name" value="GSHR/TRXR-like"/>
</dbReference>
<evidence type="ECO:0000313" key="9">
    <source>
        <dbReference type="Proteomes" id="UP000054047"/>
    </source>
</evidence>
<dbReference type="PROSITE" id="PS00076">
    <property type="entry name" value="PYRIDINE_REDOX_1"/>
    <property type="match status" value="1"/>
</dbReference>
<dbReference type="PANTHER" id="PTHR42737">
    <property type="entry name" value="GLUTATHIONE REDUCTASE"/>
    <property type="match status" value="1"/>
</dbReference>
<comment type="similarity">
    <text evidence="2">Belongs to the class-I pyridine nucleotide-disulfide oxidoreductase family.</text>
</comment>
<keyword evidence="3" id="KW-0285">Flavoprotein</keyword>
<dbReference type="GO" id="GO:0050660">
    <property type="term" value="F:flavin adenine dinucleotide binding"/>
    <property type="evidence" value="ECO:0007669"/>
    <property type="project" value="InterPro"/>
</dbReference>
<dbReference type="InterPro" id="IPR036188">
    <property type="entry name" value="FAD/NAD-bd_sf"/>
</dbReference>
<protein>
    <recommendedName>
        <fullName evidence="10">FAD/NAD(P)-binding domain-containing protein</fullName>
    </recommendedName>
</protein>
<evidence type="ECO:0000256" key="1">
    <source>
        <dbReference type="ARBA" id="ARBA00001974"/>
    </source>
</evidence>
<keyword evidence="7" id="KW-0676">Redox-active center</keyword>
<dbReference type="AlphaFoldDB" id="A0A0C2DQG5"/>
<dbReference type="GO" id="GO:0045454">
    <property type="term" value="P:cell redox homeostasis"/>
    <property type="evidence" value="ECO:0007669"/>
    <property type="project" value="InterPro"/>
</dbReference>
<keyword evidence="6" id="KW-1015">Disulfide bond</keyword>
<evidence type="ECO:0000256" key="4">
    <source>
        <dbReference type="ARBA" id="ARBA00022827"/>
    </source>
</evidence>
<dbReference type="GO" id="GO:0005739">
    <property type="term" value="C:mitochondrion"/>
    <property type="evidence" value="ECO:0007669"/>
    <property type="project" value="TreeGrafter"/>
</dbReference>
<dbReference type="InterPro" id="IPR012999">
    <property type="entry name" value="Pyr_OxRdtase_I_AS"/>
</dbReference>
<name>A0A0C2DQG5_9BILA</name>
<keyword evidence="5" id="KW-0560">Oxidoreductase</keyword>
<comment type="cofactor">
    <cofactor evidence="1">
        <name>FAD</name>
        <dbReference type="ChEBI" id="CHEBI:57692"/>
    </cofactor>
</comment>
<gene>
    <name evidence="8" type="ORF">ANCDUO_04759</name>
</gene>
<evidence type="ECO:0008006" key="10">
    <source>
        <dbReference type="Google" id="ProtNLM"/>
    </source>
</evidence>
<dbReference type="Proteomes" id="UP000054047">
    <property type="component" value="Unassembled WGS sequence"/>
</dbReference>
<evidence type="ECO:0000256" key="5">
    <source>
        <dbReference type="ARBA" id="ARBA00023002"/>
    </source>
</evidence>